<dbReference type="PRINTS" id="PR00081">
    <property type="entry name" value="GDHRDH"/>
</dbReference>
<dbReference type="PANTHER" id="PTHR44889:SF1">
    <property type="entry name" value="INACTIVE HYDROXYSTEROID DEHYDROGENASE-LIKE PROTEIN 1"/>
    <property type="match status" value="1"/>
</dbReference>
<dbReference type="InterPro" id="IPR036291">
    <property type="entry name" value="NAD(P)-bd_dom_sf"/>
</dbReference>
<comment type="similarity">
    <text evidence="5">Belongs to the short-chain dehydrogenases/reductases (SDR) family. 17-beta-HSD 3 subfamily.</text>
</comment>
<dbReference type="AlphaFoldDB" id="A0A8J8WC72"/>
<dbReference type="SUPFAM" id="SSF51735">
    <property type="entry name" value="NAD(P)-binding Rossmann-fold domains"/>
    <property type="match status" value="1"/>
</dbReference>
<dbReference type="Pfam" id="PF00106">
    <property type="entry name" value="adh_short"/>
    <property type="match status" value="1"/>
</dbReference>
<evidence type="ECO:0000256" key="4">
    <source>
        <dbReference type="ARBA" id="ARBA00023128"/>
    </source>
</evidence>
<comment type="caution">
    <text evidence="6">The sequence shown here is derived from an EMBL/GenBank/DDBJ whole genome shotgun (WGS) entry which is preliminary data.</text>
</comment>
<dbReference type="GO" id="GO:0005739">
    <property type="term" value="C:mitochondrion"/>
    <property type="evidence" value="ECO:0007669"/>
    <property type="project" value="UniProtKB-SubCell"/>
</dbReference>
<dbReference type="PANTHER" id="PTHR44889">
    <property type="entry name" value="INACTIVE HYDROXYSTEROID DEHYDROGENASE-LIKE PROTEIN 1"/>
    <property type="match status" value="1"/>
</dbReference>
<dbReference type="InterPro" id="IPR002347">
    <property type="entry name" value="SDR_fam"/>
</dbReference>
<sequence>MKNDRIFFRPSSSSNMAVAVDSAKWLLRDVLARLRRVEEGLSLVGLLYLGKASLTLMWDLARGLRTHVWPRLFRRNLMKEYGSWAVIAGAGDWVGRGYADVLAGKGLNVLLVTVTHDDLEEVAQDIRVKYGVEVEVMNVTMLAGELNYDDVRRRFAGKEIGILVNNITGMNSDTSLICGAARPDLWRPLGVGASYVPALTGLVLPAMVGRRRGAVVNVCSPSPTLSLSRFHVYTAAKFFLTSYSEVLRHTLRAHGIVVQTVLPAAIPHTMTHYTGVPLLHDVFKYVTPHQSVFAAHALSTLGYTHTTSGYWTFGILAWVMDCSPWWLATSIIIARLSV</sequence>
<evidence type="ECO:0000256" key="5">
    <source>
        <dbReference type="ARBA" id="ARBA00038261"/>
    </source>
</evidence>
<dbReference type="InterPro" id="IPR052149">
    <property type="entry name" value="17-beta-HSD3-like"/>
</dbReference>
<evidence type="ECO:0000256" key="1">
    <source>
        <dbReference type="ARBA" id="ARBA00004173"/>
    </source>
</evidence>
<dbReference type="Gene3D" id="3.40.50.720">
    <property type="entry name" value="NAD(P)-binding Rossmann-like Domain"/>
    <property type="match status" value="1"/>
</dbReference>
<protein>
    <submittedName>
        <fullName evidence="6">Inactive hydroxysteroid dehydrogenase-like protein 1</fullName>
    </submittedName>
</protein>
<dbReference type="Proteomes" id="UP000770661">
    <property type="component" value="Unassembled WGS sequence"/>
</dbReference>
<evidence type="ECO:0000256" key="3">
    <source>
        <dbReference type="ARBA" id="ARBA00023002"/>
    </source>
</evidence>
<keyword evidence="3" id="KW-0560">Oxidoreductase</keyword>
<keyword evidence="7" id="KW-1185">Reference proteome</keyword>
<dbReference type="GO" id="GO:0016491">
    <property type="term" value="F:oxidoreductase activity"/>
    <property type="evidence" value="ECO:0007669"/>
    <property type="project" value="UniProtKB-KW"/>
</dbReference>
<evidence type="ECO:0000313" key="6">
    <source>
        <dbReference type="EMBL" id="KAG0700242.1"/>
    </source>
</evidence>
<reference evidence="6" key="1">
    <citation type="submission" date="2020-07" db="EMBL/GenBank/DDBJ databases">
        <title>The High-quality genome of the commercially important snow crab, Chionoecetes opilio.</title>
        <authorList>
            <person name="Jeong J.-H."/>
            <person name="Ryu S."/>
        </authorList>
    </citation>
    <scope>NUCLEOTIDE SEQUENCE</scope>
    <source>
        <strain evidence="6">MADBK_172401_WGS</strain>
        <tissue evidence="6">Digestive gland</tissue>
    </source>
</reference>
<evidence type="ECO:0000256" key="2">
    <source>
        <dbReference type="ARBA" id="ARBA00022857"/>
    </source>
</evidence>
<keyword evidence="2" id="KW-0521">NADP</keyword>
<dbReference type="EMBL" id="JACEEZ010025501">
    <property type="protein sequence ID" value="KAG0700242.1"/>
    <property type="molecule type" value="Genomic_DNA"/>
</dbReference>
<dbReference type="PROSITE" id="PS00061">
    <property type="entry name" value="ADH_SHORT"/>
    <property type="match status" value="1"/>
</dbReference>
<accession>A0A8J8WC72</accession>
<comment type="subcellular location">
    <subcellularLocation>
        <location evidence="1">Mitochondrion</location>
    </subcellularLocation>
</comment>
<gene>
    <name evidence="6" type="primary">HSDL1_0</name>
    <name evidence="6" type="ORF">GWK47_025646</name>
</gene>
<dbReference type="OrthoDB" id="5545019at2759"/>
<dbReference type="InterPro" id="IPR020904">
    <property type="entry name" value="Sc_DH/Rdtase_CS"/>
</dbReference>
<name>A0A8J8WC72_CHIOP</name>
<evidence type="ECO:0000313" key="7">
    <source>
        <dbReference type="Proteomes" id="UP000770661"/>
    </source>
</evidence>
<organism evidence="6 7">
    <name type="scientific">Chionoecetes opilio</name>
    <name type="common">Atlantic snow crab</name>
    <name type="synonym">Cancer opilio</name>
    <dbReference type="NCBI Taxonomy" id="41210"/>
    <lineage>
        <taxon>Eukaryota</taxon>
        <taxon>Metazoa</taxon>
        <taxon>Ecdysozoa</taxon>
        <taxon>Arthropoda</taxon>
        <taxon>Crustacea</taxon>
        <taxon>Multicrustacea</taxon>
        <taxon>Malacostraca</taxon>
        <taxon>Eumalacostraca</taxon>
        <taxon>Eucarida</taxon>
        <taxon>Decapoda</taxon>
        <taxon>Pleocyemata</taxon>
        <taxon>Brachyura</taxon>
        <taxon>Eubrachyura</taxon>
        <taxon>Majoidea</taxon>
        <taxon>Majidae</taxon>
        <taxon>Chionoecetes</taxon>
    </lineage>
</organism>
<proteinExistence type="inferred from homology"/>
<keyword evidence="4" id="KW-0496">Mitochondrion</keyword>